<feature type="region of interest" description="Disordered" evidence="1">
    <location>
        <begin position="163"/>
        <end position="323"/>
    </location>
</feature>
<dbReference type="EMBL" id="JBBBZM010000025">
    <property type="protein sequence ID" value="KAL0638153.1"/>
    <property type="molecule type" value="Genomic_DNA"/>
</dbReference>
<feature type="region of interest" description="Disordered" evidence="1">
    <location>
        <begin position="36"/>
        <end position="142"/>
    </location>
</feature>
<name>A0ABR3GQP0_9PEZI</name>
<evidence type="ECO:0000256" key="1">
    <source>
        <dbReference type="SAM" id="MobiDB-lite"/>
    </source>
</evidence>
<accession>A0ABR3GQP0</accession>
<feature type="compositionally biased region" description="Basic and acidic residues" evidence="1">
    <location>
        <begin position="177"/>
        <end position="194"/>
    </location>
</feature>
<keyword evidence="3" id="KW-1185">Reference proteome</keyword>
<organism evidence="2 3">
    <name type="scientific">Discina gigas</name>
    <dbReference type="NCBI Taxonomy" id="1032678"/>
    <lineage>
        <taxon>Eukaryota</taxon>
        <taxon>Fungi</taxon>
        <taxon>Dikarya</taxon>
        <taxon>Ascomycota</taxon>
        <taxon>Pezizomycotina</taxon>
        <taxon>Pezizomycetes</taxon>
        <taxon>Pezizales</taxon>
        <taxon>Discinaceae</taxon>
        <taxon>Discina</taxon>
    </lineage>
</organism>
<reference evidence="2 3" key="1">
    <citation type="submission" date="2024-02" db="EMBL/GenBank/DDBJ databases">
        <title>Discinaceae phylogenomics.</title>
        <authorList>
            <person name="Dirks A.C."/>
            <person name="James T.Y."/>
        </authorList>
    </citation>
    <scope>NUCLEOTIDE SEQUENCE [LARGE SCALE GENOMIC DNA]</scope>
    <source>
        <strain evidence="2 3">ACD0624</strain>
    </source>
</reference>
<feature type="compositionally biased region" description="Basic residues" evidence="1">
    <location>
        <begin position="209"/>
        <end position="226"/>
    </location>
</feature>
<evidence type="ECO:0000313" key="3">
    <source>
        <dbReference type="Proteomes" id="UP001447188"/>
    </source>
</evidence>
<proteinExistence type="predicted"/>
<sequence>MSSSPFIKLSSPLSDLGTMDPTADDLFMDPFLRELMRPPSFPPVAIKTEDNLLQESPVFSPDQVTEKTGSKSRSRSKPNPTEVPPRRRSTRVPTVPSRFKPELGSHRPANTSGGGSSDTQKNTPAVSPTVIPTNDNPVTPIPKVHAANSGRFTVKLTFAVAENIAPSGPGSIVAEDIPFKEDRSRCSSQQKEDTPMTEGSTIGESSPASHKRSNQAKKPAARKPKTAVKQTTASCEDSTSSLSSDTPTRTRKRMLSEEPAKHSYKKAKSGPRTSLVVEASARRTRSQNASASTELVGASPVSGIQTPRKPATKTGGTKSSATKTRYVPPRLSAVHFVAPLRAMVRSAILHYSTIPTDLTDVDAVANLYRTFCALDIYRRHLKTLGLEGDDKDVRDVMSQVWQLVDSGEKDEEAIWKILVATWDSQGASGWGNRAKV</sequence>
<dbReference type="Proteomes" id="UP001447188">
    <property type="component" value="Unassembled WGS sequence"/>
</dbReference>
<comment type="caution">
    <text evidence="2">The sequence shown here is derived from an EMBL/GenBank/DDBJ whole genome shotgun (WGS) entry which is preliminary data.</text>
</comment>
<feature type="compositionally biased region" description="Polar residues" evidence="1">
    <location>
        <begin position="197"/>
        <end position="208"/>
    </location>
</feature>
<protein>
    <submittedName>
        <fullName evidence="2">Uncharacterized protein</fullName>
    </submittedName>
</protein>
<feature type="compositionally biased region" description="Low complexity" evidence="1">
    <location>
        <begin position="312"/>
        <end position="323"/>
    </location>
</feature>
<feature type="compositionally biased region" description="Low complexity" evidence="1">
    <location>
        <begin position="227"/>
        <end position="247"/>
    </location>
</feature>
<gene>
    <name evidence="2" type="ORF">Q9L58_002766</name>
</gene>
<evidence type="ECO:0000313" key="2">
    <source>
        <dbReference type="EMBL" id="KAL0638153.1"/>
    </source>
</evidence>
<feature type="region of interest" description="Disordered" evidence="1">
    <location>
        <begin position="1"/>
        <end position="21"/>
    </location>
</feature>
<feature type="compositionally biased region" description="Polar residues" evidence="1">
    <location>
        <begin position="117"/>
        <end position="137"/>
    </location>
</feature>